<dbReference type="AlphaFoldDB" id="A0A9D0Z298"/>
<accession>A0A9D0Z298</accession>
<protein>
    <submittedName>
        <fullName evidence="2">ABC transporter permease</fullName>
    </submittedName>
</protein>
<feature type="transmembrane region" description="Helical" evidence="1">
    <location>
        <begin position="21"/>
        <end position="41"/>
    </location>
</feature>
<name>A0A9D0Z298_9FIRM</name>
<feature type="transmembrane region" description="Helical" evidence="1">
    <location>
        <begin position="61"/>
        <end position="83"/>
    </location>
</feature>
<sequence>MEENHKLEKEPSRIFAQGLCWNKLFWIFLIASVFGVYYEQILNFVTHYLRDGSIYWQIRRGVIYGPLSPIYGIGAVLMVYFLLRKKRSIWKTFVISSLIGGTFEYGMSYLQEVFTGTISWDYSHHFMNIGGRTTFPFMLVWGLFSIVLVKVLYPKISTVIEKIPYRVGERLTKILMVLVCLDCLISLLAVARQTLRNHEIPPLTPIDTLLDYWYPDEMLEKCYPNMKSSK</sequence>
<gene>
    <name evidence="2" type="ORF">IAC85_05330</name>
</gene>
<reference evidence="2" key="1">
    <citation type="submission" date="2020-10" db="EMBL/GenBank/DDBJ databases">
        <authorList>
            <person name="Gilroy R."/>
        </authorList>
    </citation>
    <scope>NUCLEOTIDE SEQUENCE</scope>
    <source>
        <strain evidence="2">CHK165-10780</strain>
    </source>
</reference>
<evidence type="ECO:0000313" key="2">
    <source>
        <dbReference type="EMBL" id="HIQ65143.1"/>
    </source>
</evidence>
<organism evidence="2 3">
    <name type="scientific">Candidatus Faecenecus gallistercoris</name>
    <dbReference type="NCBI Taxonomy" id="2840793"/>
    <lineage>
        <taxon>Bacteria</taxon>
        <taxon>Bacillati</taxon>
        <taxon>Bacillota</taxon>
        <taxon>Bacillota incertae sedis</taxon>
        <taxon>Candidatus Faecenecus</taxon>
    </lineage>
</organism>
<dbReference type="Pfam" id="PF06541">
    <property type="entry name" value="ABC_trans_CmpB"/>
    <property type="match status" value="1"/>
</dbReference>
<feature type="transmembrane region" description="Helical" evidence="1">
    <location>
        <begin position="90"/>
        <end position="110"/>
    </location>
</feature>
<proteinExistence type="predicted"/>
<evidence type="ECO:0000313" key="3">
    <source>
        <dbReference type="Proteomes" id="UP000886725"/>
    </source>
</evidence>
<dbReference type="EMBL" id="DVFU01000103">
    <property type="protein sequence ID" value="HIQ65143.1"/>
    <property type="molecule type" value="Genomic_DNA"/>
</dbReference>
<keyword evidence="1" id="KW-0472">Membrane</keyword>
<evidence type="ECO:0000256" key="1">
    <source>
        <dbReference type="SAM" id="Phobius"/>
    </source>
</evidence>
<keyword evidence="1" id="KW-0812">Transmembrane</keyword>
<comment type="caution">
    <text evidence="2">The sequence shown here is derived from an EMBL/GenBank/DDBJ whole genome shotgun (WGS) entry which is preliminary data.</text>
</comment>
<dbReference type="InterPro" id="IPR010540">
    <property type="entry name" value="CmpB_TMEM229"/>
</dbReference>
<feature type="transmembrane region" description="Helical" evidence="1">
    <location>
        <begin position="174"/>
        <end position="191"/>
    </location>
</feature>
<feature type="transmembrane region" description="Helical" evidence="1">
    <location>
        <begin position="135"/>
        <end position="153"/>
    </location>
</feature>
<reference evidence="2" key="2">
    <citation type="journal article" date="2021" name="PeerJ">
        <title>Extensive microbial diversity within the chicken gut microbiome revealed by metagenomics and culture.</title>
        <authorList>
            <person name="Gilroy R."/>
            <person name="Ravi A."/>
            <person name="Getino M."/>
            <person name="Pursley I."/>
            <person name="Horton D.L."/>
            <person name="Alikhan N.F."/>
            <person name="Baker D."/>
            <person name="Gharbi K."/>
            <person name="Hall N."/>
            <person name="Watson M."/>
            <person name="Adriaenssens E.M."/>
            <person name="Foster-Nyarko E."/>
            <person name="Jarju S."/>
            <person name="Secka A."/>
            <person name="Antonio M."/>
            <person name="Oren A."/>
            <person name="Chaudhuri R.R."/>
            <person name="La Ragione R."/>
            <person name="Hildebrand F."/>
            <person name="Pallen M.J."/>
        </authorList>
    </citation>
    <scope>NUCLEOTIDE SEQUENCE</scope>
    <source>
        <strain evidence="2">CHK165-10780</strain>
    </source>
</reference>
<keyword evidence="1" id="KW-1133">Transmembrane helix</keyword>
<dbReference type="Proteomes" id="UP000886725">
    <property type="component" value="Unassembled WGS sequence"/>
</dbReference>